<keyword evidence="2" id="KW-0238">DNA-binding</keyword>
<keyword evidence="1" id="KW-0805">Transcription regulation</keyword>
<evidence type="ECO:0000313" key="6">
    <source>
        <dbReference type="Proteomes" id="UP001652445"/>
    </source>
</evidence>
<dbReference type="InterPro" id="IPR020449">
    <property type="entry name" value="Tscrpt_reg_AraC-type_HTH"/>
</dbReference>
<dbReference type="SUPFAM" id="SSF51215">
    <property type="entry name" value="Regulatory protein AraC"/>
    <property type="match status" value="1"/>
</dbReference>
<keyword evidence="6" id="KW-1185">Reference proteome</keyword>
<dbReference type="InterPro" id="IPR018062">
    <property type="entry name" value="HTH_AraC-typ_CS"/>
</dbReference>
<dbReference type="PANTHER" id="PTHR43280:SF30">
    <property type="entry name" value="MMSAB OPERON REGULATORY PROTEIN"/>
    <property type="match status" value="1"/>
</dbReference>
<dbReference type="PRINTS" id="PR00032">
    <property type="entry name" value="HTHARAC"/>
</dbReference>
<sequence length="277" mass="31795">MVTFKYNQERLFRDDPDLHLLYWGKEDCAPRHSAGPGVRDVYKIHFIHKGKGTLQVGDQTYSLSSGQAFLIYPQIITFYEADRLDPWTYSWVAFHGAQVESILSRTRLSPEQPIIPMDWKVMPGLSDQLTEASSQEVTRDLAIKALMYEFLSVLVSVVPAYHTAQTNPKKQDEYVLQSIEFLHAHYNENITVSQLASFLGLDRKYISVLFKESVGIPPQQYLLRYRIDKAAELLERSSYSIGEVASSVGYKDSLLFSKMFKKMKGVSPKHYRLLLID</sequence>
<dbReference type="Gene3D" id="2.60.120.280">
    <property type="entry name" value="Regulatory protein AraC"/>
    <property type="match status" value="1"/>
</dbReference>
<dbReference type="InterPro" id="IPR018060">
    <property type="entry name" value="HTH_AraC"/>
</dbReference>
<dbReference type="InterPro" id="IPR003313">
    <property type="entry name" value="AraC-bd"/>
</dbReference>
<dbReference type="PANTHER" id="PTHR43280">
    <property type="entry name" value="ARAC-FAMILY TRANSCRIPTIONAL REGULATOR"/>
    <property type="match status" value="1"/>
</dbReference>
<dbReference type="PROSITE" id="PS00041">
    <property type="entry name" value="HTH_ARAC_FAMILY_1"/>
    <property type="match status" value="1"/>
</dbReference>
<dbReference type="SUPFAM" id="SSF46689">
    <property type="entry name" value="Homeodomain-like"/>
    <property type="match status" value="2"/>
</dbReference>
<dbReference type="Pfam" id="PF02311">
    <property type="entry name" value="AraC_binding"/>
    <property type="match status" value="1"/>
</dbReference>
<proteinExistence type="predicted"/>
<protein>
    <submittedName>
        <fullName evidence="5">AraC family transcriptional regulator</fullName>
    </submittedName>
</protein>
<name>A0ABT2UHJ6_9BACL</name>
<dbReference type="RefSeq" id="WP_262685299.1">
    <property type="nucleotide sequence ID" value="NZ_JAOQIO010000077.1"/>
</dbReference>
<dbReference type="InterPro" id="IPR037923">
    <property type="entry name" value="HTH-like"/>
</dbReference>
<comment type="caution">
    <text evidence="5">The sequence shown here is derived from an EMBL/GenBank/DDBJ whole genome shotgun (WGS) entry which is preliminary data.</text>
</comment>
<dbReference type="PROSITE" id="PS01124">
    <property type="entry name" value="HTH_ARAC_FAMILY_2"/>
    <property type="match status" value="1"/>
</dbReference>
<dbReference type="Gene3D" id="1.10.10.60">
    <property type="entry name" value="Homeodomain-like"/>
    <property type="match status" value="2"/>
</dbReference>
<dbReference type="Proteomes" id="UP001652445">
    <property type="component" value="Unassembled WGS sequence"/>
</dbReference>
<accession>A0ABT2UHJ6</accession>
<evidence type="ECO:0000259" key="4">
    <source>
        <dbReference type="PROSITE" id="PS01124"/>
    </source>
</evidence>
<reference evidence="5 6" key="1">
    <citation type="submission" date="2022-09" db="EMBL/GenBank/DDBJ databases">
        <authorList>
            <person name="Han X.L."/>
            <person name="Wang Q."/>
            <person name="Lu T."/>
        </authorList>
    </citation>
    <scope>NUCLEOTIDE SEQUENCE [LARGE SCALE GENOMIC DNA]</scope>
    <source>
        <strain evidence="5 6">WQ 127069</strain>
    </source>
</reference>
<dbReference type="Pfam" id="PF12833">
    <property type="entry name" value="HTH_18"/>
    <property type="match status" value="1"/>
</dbReference>
<evidence type="ECO:0000256" key="3">
    <source>
        <dbReference type="ARBA" id="ARBA00023163"/>
    </source>
</evidence>
<evidence type="ECO:0000313" key="5">
    <source>
        <dbReference type="EMBL" id="MCU6794080.1"/>
    </source>
</evidence>
<evidence type="ECO:0000256" key="2">
    <source>
        <dbReference type="ARBA" id="ARBA00023125"/>
    </source>
</evidence>
<gene>
    <name evidence="5" type="ORF">OB236_18415</name>
</gene>
<keyword evidence="3" id="KW-0804">Transcription</keyword>
<dbReference type="InterPro" id="IPR009057">
    <property type="entry name" value="Homeodomain-like_sf"/>
</dbReference>
<dbReference type="SMART" id="SM00342">
    <property type="entry name" value="HTH_ARAC"/>
    <property type="match status" value="1"/>
</dbReference>
<dbReference type="CDD" id="cd06986">
    <property type="entry name" value="cupin_MmsR-like_N"/>
    <property type="match status" value="1"/>
</dbReference>
<evidence type="ECO:0000256" key="1">
    <source>
        <dbReference type="ARBA" id="ARBA00023015"/>
    </source>
</evidence>
<organism evidence="5 6">
    <name type="scientific">Paenibacillus baimaensis</name>
    <dbReference type="NCBI Taxonomy" id="2982185"/>
    <lineage>
        <taxon>Bacteria</taxon>
        <taxon>Bacillati</taxon>
        <taxon>Bacillota</taxon>
        <taxon>Bacilli</taxon>
        <taxon>Bacillales</taxon>
        <taxon>Paenibacillaceae</taxon>
        <taxon>Paenibacillus</taxon>
    </lineage>
</organism>
<dbReference type="EMBL" id="JAOQIO010000077">
    <property type="protein sequence ID" value="MCU6794080.1"/>
    <property type="molecule type" value="Genomic_DNA"/>
</dbReference>
<feature type="domain" description="HTH araC/xylS-type" evidence="4">
    <location>
        <begin position="176"/>
        <end position="274"/>
    </location>
</feature>